<feature type="region of interest" description="Disordered" evidence="3">
    <location>
        <begin position="267"/>
        <end position="296"/>
    </location>
</feature>
<protein>
    <submittedName>
        <fullName evidence="6">PWWP domain-containing protein 2A-like isoform X1</fullName>
    </submittedName>
</protein>
<evidence type="ECO:0000313" key="6">
    <source>
        <dbReference type="RefSeq" id="XP_022085492.1"/>
    </source>
</evidence>
<sequence>MAAGQEKHSLKSGTMIAVEVEQAVNNVLMVCFRSGGKVYRGALIDTQIGRFPLGISSPVSLCDRLKNNFDELSHSESAATVVVMPQENGSGEGAAKVEHSALSYRQSYFQDMPLPYPRPLLMNKPTSFKEKKMSNTNVRTRPIRLRPRRPLCSKCRSQCSNNVAASASHTSGKKSDKLSLIRKHKKDDASTKCVANKKNKTTTVDVPEVRKTSPVIKISYASPQGKGHVVRIPAKTHSASYRNSTESNHTNKLKQTEKLKSQKILKKARTPPKNKSTKPVLNGFIHGSDSKSYHEQHRRIRIIKSEGTYYSTATNHCEDSKSDTRSQLKDQSESLTSSATVAASSLYCISKTTSKEHREPNVKSSNIQESNMLGKGNALEWNTSREYSSYNQEKSGSDHMDVSSSVEGNMDVCLESEESNMISLPGKDRVPSLKVQVHKKNVTKSRLQDGREMCIGDIVWGKITGFPWWPGRIVEIVVSRHEDGTLLSQLAQITWFASTTISHMPLTELYPFLPYFAERYNRKKKGIYRDAVRQATEAATTLSAEVRALNTMFETSTLQP</sequence>
<feature type="compositionally biased region" description="Basic residues" evidence="3">
    <location>
        <begin position="267"/>
        <end position="276"/>
    </location>
</feature>
<feature type="region of interest" description="Disordered" evidence="3">
    <location>
        <begin position="163"/>
        <end position="192"/>
    </location>
</feature>
<name>A0A8B7XZ17_ACAPL</name>
<dbReference type="RefSeq" id="XP_022085492.1">
    <property type="nucleotide sequence ID" value="XM_022229800.1"/>
</dbReference>
<gene>
    <name evidence="6" type="primary">LOC110976490</name>
</gene>
<evidence type="ECO:0000256" key="2">
    <source>
        <dbReference type="ARBA" id="ARBA00023163"/>
    </source>
</evidence>
<dbReference type="CDD" id="cd20140">
    <property type="entry name" value="PWWP_PWWP2"/>
    <property type="match status" value="1"/>
</dbReference>
<dbReference type="OMA" id="GSIKPFC"/>
<reference evidence="6" key="1">
    <citation type="submission" date="2025-08" db="UniProtKB">
        <authorList>
            <consortium name="RefSeq"/>
        </authorList>
    </citation>
    <scope>IDENTIFICATION</scope>
</reference>
<feature type="compositionally biased region" description="Polar residues" evidence="3">
    <location>
        <begin position="362"/>
        <end position="371"/>
    </location>
</feature>
<keyword evidence="5" id="KW-1185">Reference proteome</keyword>
<evidence type="ECO:0000313" key="5">
    <source>
        <dbReference type="Proteomes" id="UP000694845"/>
    </source>
</evidence>
<dbReference type="GO" id="GO:0010369">
    <property type="term" value="C:chromocenter"/>
    <property type="evidence" value="ECO:0007669"/>
    <property type="project" value="TreeGrafter"/>
</dbReference>
<evidence type="ECO:0000256" key="3">
    <source>
        <dbReference type="SAM" id="MobiDB-lite"/>
    </source>
</evidence>
<dbReference type="GO" id="GO:0003682">
    <property type="term" value="F:chromatin binding"/>
    <property type="evidence" value="ECO:0007669"/>
    <property type="project" value="TreeGrafter"/>
</dbReference>
<evidence type="ECO:0000259" key="4">
    <source>
        <dbReference type="PROSITE" id="PS50812"/>
    </source>
</evidence>
<dbReference type="Proteomes" id="UP000694845">
    <property type="component" value="Unplaced"/>
</dbReference>
<evidence type="ECO:0000256" key="1">
    <source>
        <dbReference type="ARBA" id="ARBA00023015"/>
    </source>
</evidence>
<dbReference type="Pfam" id="PF00855">
    <property type="entry name" value="PWWP"/>
    <property type="match status" value="1"/>
</dbReference>
<feature type="region of interest" description="Disordered" evidence="3">
    <location>
        <begin position="352"/>
        <end position="375"/>
    </location>
</feature>
<dbReference type="InterPro" id="IPR000313">
    <property type="entry name" value="PWWP_dom"/>
</dbReference>
<feature type="domain" description="PWWP" evidence="4">
    <location>
        <begin position="455"/>
        <end position="515"/>
    </location>
</feature>
<dbReference type="Gene3D" id="2.30.30.140">
    <property type="match status" value="1"/>
</dbReference>
<dbReference type="OrthoDB" id="5964980at2759"/>
<feature type="compositionally biased region" description="Basic and acidic residues" evidence="3">
    <location>
        <begin position="316"/>
        <end position="332"/>
    </location>
</feature>
<keyword evidence="1" id="KW-0805">Transcription regulation</keyword>
<dbReference type="PANTHER" id="PTHR16112:SF22">
    <property type="entry name" value="PWWP DOMAIN-CONTAINING 2B"/>
    <property type="match status" value="1"/>
</dbReference>
<dbReference type="PROSITE" id="PS50812">
    <property type="entry name" value="PWWP"/>
    <property type="match status" value="1"/>
</dbReference>
<keyword evidence="2" id="KW-0804">Transcription</keyword>
<organism evidence="5 6">
    <name type="scientific">Acanthaster planci</name>
    <name type="common">Crown-of-thorns starfish</name>
    <dbReference type="NCBI Taxonomy" id="133434"/>
    <lineage>
        <taxon>Eukaryota</taxon>
        <taxon>Metazoa</taxon>
        <taxon>Echinodermata</taxon>
        <taxon>Eleutherozoa</taxon>
        <taxon>Asterozoa</taxon>
        <taxon>Asteroidea</taxon>
        <taxon>Valvatacea</taxon>
        <taxon>Valvatida</taxon>
        <taxon>Acanthasteridae</taxon>
        <taxon>Acanthaster</taxon>
    </lineage>
</organism>
<dbReference type="KEGG" id="aplc:110976490"/>
<dbReference type="AlphaFoldDB" id="A0A8B7XZ17"/>
<dbReference type="GeneID" id="110976490"/>
<feature type="region of interest" description="Disordered" evidence="3">
    <location>
        <begin position="314"/>
        <end position="336"/>
    </location>
</feature>
<dbReference type="GO" id="GO:0005634">
    <property type="term" value="C:nucleus"/>
    <property type="evidence" value="ECO:0007669"/>
    <property type="project" value="TreeGrafter"/>
</dbReference>
<dbReference type="SUPFAM" id="SSF63748">
    <property type="entry name" value="Tudor/PWWP/MBT"/>
    <property type="match status" value="1"/>
</dbReference>
<dbReference type="PANTHER" id="PTHR16112">
    <property type="entry name" value="METHYL-CPG BINDING PROTEIN, DROSOPHILA"/>
    <property type="match status" value="1"/>
</dbReference>
<accession>A0A8B7XZ17</accession>
<proteinExistence type="predicted"/>
<dbReference type="FunFam" id="2.30.30.140:FF:000036">
    <property type="entry name" value="PWWP domain-containing protein 2A"/>
    <property type="match status" value="1"/>
</dbReference>